<keyword evidence="1" id="KW-1185">Reference proteome</keyword>
<reference evidence="2" key="1">
    <citation type="submission" date="2022-11" db="UniProtKB">
        <authorList>
            <consortium name="WormBaseParasite"/>
        </authorList>
    </citation>
    <scope>IDENTIFICATION</scope>
</reference>
<protein>
    <submittedName>
        <fullName evidence="2">Uncharacterized protein</fullName>
    </submittedName>
</protein>
<organism evidence="1 2">
    <name type="scientific">Romanomermis culicivorax</name>
    <name type="common">Nematode worm</name>
    <dbReference type="NCBI Taxonomy" id="13658"/>
    <lineage>
        <taxon>Eukaryota</taxon>
        <taxon>Metazoa</taxon>
        <taxon>Ecdysozoa</taxon>
        <taxon>Nematoda</taxon>
        <taxon>Enoplea</taxon>
        <taxon>Dorylaimia</taxon>
        <taxon>Mermithida</taxon>
        <taxon>Mermithoidea</taxon>
        <taxon>Mermithidae</taxon>
        <taxon>Romanomermis</taxon>
    </lineage>
</organism>
<accession>A0A915JYE1</accession>
<dbReference type="AlphaFoldDB" id="A0A915JYE1"/>
<evidence type="ECO:0000313" key="1">
    <source>
        <dbReference type="Proteomes" id="UP000887565"/>
    </source>
</evidence>
<dbReference type="WBParaSite" id="nRc.2.0.1.t30712-RA">
    <property type="protein sequence ID" value="nRc.2.0.1.t30712-RA"/>
    <property type="gene ID" value="nRc.2.0.1.g30712"/>
</dbReference>
<sequence>MPFEEELVVVVVDVFDLEAEVGEAFVPLIIVLKWNLFPNRISTLFFEGELLRLGLGEGLLFLEL</sequence>
<name>A0A915JYE1_ROMCU</name>
<proteinExistence type="predicted"/>
<evidence type="ECO:0000313" key="2">
    <source>
        <dbReference type="WBParaSite" id="nRc.2.0.1.t30712-RA"/>
    </source>
</evidence>
<dbReference type="Proteomes" id="UP000887565">
    <property type="component" value="Unplaced"/>
</dbReference>